<dbReference type="GO" id="GO:0071013">
    <property type="term" value="C:catalytic step 2 spliceosome"/>
    <property type="evidence" value="ECO:0007669"/>
    <property type="project" value="TreeGrafter"/>
</dbReference>
<dbReference type="InterPro" id="IPR002130">
    <property type="entry name" value="Cyclophilin-type_PPIase_dom"/>
</dbReference>
<keyword evidence="3" id="KW-0539">Nucleus</keyword>
<feature type="compositionally biased region" description="Basic and acidic residues" evidence="7">
    <location>
        <begin position="314"/>
        <end position="341"/>
    </location>
</feature>
<comment type="subcellular location">
    <subcellularLocation>
        <location evidence="1">Nucleus</location>
    </subcellularLocation>
</comment>
<dbReference type="Pfam" id="PF00160">
    <property type="entry name" value="Pro_isomerase"/>
    <property type="match status" value="1"/>
</dbReference>
<comment type="similarity">
    <text evidence="2">Belongs to the cyclophilin-type PPIase family.</text>
</comment>
<evidence type="ECO:0000256" key="5">
    <source>
        <dbReference type="ARBA" id="ARBA00042090"/>
    </source>
</evidence>
<feature type="region of interest" description="Disordered" evidence="7">
    <location>
        <begin position="436"/>
        <end position="456"/>
    </location>
</feature>
<proteinExistence type="inferred from homology"/>
<feature type="compositionally biased region" description="Acidic residues" evidence="7">
    <location>
        <begin position="248"/>
        <end position="261"/>
    </location>
</feature>
<evidence type="ECO:0000256" key="3">
    <source>
        <dbReference type="ARBA" id="ARBA00023242"/>
    </source>
</evidence>
<dbReference type="EMBL" id="JARPUR010000001">
    <property type="protein sequence ID" value="KAK4883784.1"/>
    <property type="molecule type" value="Genomic_DNA"/>
</dbReference>
<dbReference type="SUPFAM" id="SSF50891">
    <property type="entry name" value="Cyclophilin-like"/>
    <property type="match status" value="1"/>
</dbReference>
<evidence type="ECO:0000313" key="9">
    <source>
        <dbReference type="EMBL" id="KAK4883784.1"/>
    </source>
</evidence>
<dbReference type="InterPro" id="IPR020892">
    <property type="entry name" value="Cyclophilin-type_PPIase_CS"/>
</dbReference>
<dbReference type="FunFam" id="2.40.100.10:FF:000007">
    <property type="entry name" value="Peptidyl-prolyl cis-trans isomerase CWC27 homolog"/>
    <property type="match status" value="1"/>
</dbReference>
<dbReference type="Gene3D" id="2.40.100.10">
    <property type="entry name" value="Cyclophilin-like"/>
    <property type="match status" value="1"/>
</dbReference>
<accession>A0AAN7SKA1</accession>
<evidence type="ECO:0000313" key="10">
    <source>
        <dbReference type="Proteomes" id="UP001353858"/>
    </source>
</evidence>
<evidence type="ECO:0000256" key="1">
    <source>
        <dbReference type="ARBA" id="ARBA00004123"/>
    </source>
</evidence>
<organism evidence="9 10">
    <name type="scientific">Aquatica leii</name>
    <dbReference type="NCBI Taxonomy" id="1421715"/>
    <lineage>
        <taxon>Eukaryota</taxon>
        <taxon>Metazoa</taxon>
        <taxon>Ecdysozoa</taxon>
        <taxon>Arthropoda</taxon>
        <taxon>Hexapoda</taxon>
        <taxon>Insecta</taxon>
        <taxon>Pterygota</taxon>
        <taxon>Neoptera</taxon>
        <taxon>Endopterygota</taxon>
        <taxon>Coleoptera</taxon>
        <taxon>Polyphaga</taxon>
        <taxon>Elateriformia</taxon>
        <taxon>Elateroidea</taxon>
        <taxon>Lampyridae</taxon>
        <taxon>Luciolinae</taxon>
        <taxon>Aquatica</taxon>
    </lineage>
</organism>
<dbReference type="GO" id="GO:0006457">
    <property type="term" value="P:protein folding"/>
    <property type="evidence" value="ECO:0007669"/>
    <property type="project" value="InterPro"/>
</dbReference>
<dbReference type="CDD" id="cd01925">
    <property type="entry name" value="cyclophilin_CeCYP16-like"/>
    <property type="match status" value="1"/>
</dbReference>
<dbReference type="PANTHER" id="PTHR45625:SF6">
    <property type="entry name" value="SPLICEOSOME-ASSOCIATED PROTEIN CWC27 HOMOLOG"/>
    <property type="match status" value="1"/>
</dbReference>
<dbReference type="PROSITE" id="PS50072">
    <property type="entry name" value="CSA_PPIASE_2"/>
    <property type="match status" value="1"/>
</dbReference>
<dbReference type="PROSITE" id="PS00170">
    <property type="entry name" value="CSA_PPIASE_1"/>
    <property type="match status" value="1"/>
</dbReference>
<dbReference type="PANTHER" id="PTHR45625">
    <property type="entry name" value="PEPTIDYL-PROLYL CIS-TRANS ISOMERASE-RELATED"/>
    <property type="match status" value="1"/>
</dbReference>
<feature type="compositionally biased region" description="Basic and acidic residues" evidence="7">
    <location>
        <begin position="377"/>
        <end position="392"/>
    </location>
</feature>
<evidence type="ECO:0000256" key="7">
    <source>
        <dbReference type="SAM" id="MobiDB-lite"/>
    </source>
</evidence>
<dbReference type="AlphaFoldDB" id="A0AAN7SKA1"/>
<dbReference type="InterPro" id="IPR044666">
    <property type="entry name" value="Cyclophilin_A-like"/>
</dbReference>
<evidence type="ECO:0000256" key="4">
    <source>
        <dbReference type="ARBA" id="ARBA00040027"/>
    </source>
</evidence>
<evidence type="ECO:0000256" key="6">
    <source>
        <dbReference type="ARBA" id="ARBA00046368"/>
    </source>
</evidence>
<evidence type="ECO:0000256" key="2">
    <source>
        <dbReference type="ARBA" id="ARBA00007365"/>
    </source>
</evidence>
<reference evidence="10" key="1">
    <citation type="submission" date="2023-01" db="EMBL/GenBank/DDBJ databases">
        <title>Key to firefly adult light organ development and bioluminescence: homeobox transcription factors regulate luciferase expression and transportation to peroxisome.</title>
        <authorList>
            <person name="Fu X."/>
        </authorList>
    </citation>
    <scope>NUCLEOTIDE SEQUENCE [LARGE SCALE GENOMIC DNA]</scope>
</reference>
<gene>
    <name evidence="9" type="ORF">RN001_000055</name>
</gene>
<name>A0AAN7SKA1_9COLE</name>
<sequence length="456" mass="52783">MSNVYILEPPTSAKVLLKTTVGDIDIELWAKETPKTSRNFIQLCLEGYYDDTIFHRVVKGFIAQGGDPEGTGAGGESIYGEPFKDEFHQRLKFVRRGLVAMANSSKDDNGSQFFFTLAAAPELQNKHTIFGKVTGETLFNMLKLEDGLIEDERPVFPHKIIKADVLSNPFTDIVPRKKEIKEPEKKKKVKTPGVKNFKLLSFGEEAEEDEEETKEVIKKFAGKSKSTHDVLNDPKLSSETTDKPPEGPMEENAEQEPDLEEQLQSIRKKLKAESNKTYIKKSFFEDEDEMKKRKQEEIKKEIENVKREYHKNKLQRDKKDAEEQQEHMHRSETLKEYQSDNAKYKEIKNSFPKKGSSREEFTLNLLSKFKEKLQAVKEKEREEEEAKAKADLEANQLQDAEKEDESWMTHELHFVDNEPILAKDANTKADDWFEIYDPRNPLNKRRRGEQTSTSNR</sequence>
<feature type="region of interest" description="Disordered" evidence="7">
    <location>
        <begin position="377"/>
        <end position="405"/>
    </location>
</feature>
<evidence type="ECO:0000259" key="8">
    <source>
        <dbReference type="PROSITE" id="PS50072"/>
    </source>
</evidence>
<protein>
    <recommendedName>
        <fullName evidence="4">Spliceosome-associated protein CWC27 homolog</fullName>
    </recommendedName>
    <alternativeName>
        <fullName evidence="5">Probable inactive peptidyl-prolyl cis-trans isomerase CWC27 homolog</fullName>
    </alternativeName>
</protein>
<comment type="subunit">
    <text evidence="6">Part of the activated spliceosome B/catalytic step 1 spliceosome, one of the forms of the spliceosome which has a well-formed active site but still cannot catalyze the branching reaction and is composed at least of 52 proteins, the U2, U5 and U6 snRNAs and the pre-mRNA. Recruited during early steps of activated spliceosome B maturation, it is probably one of the first proteins released from this complex as he matures to the spliceosome C complex. Component of the minor spliceosome, which splices U12-type introns.</text>
</comment>
<dbReference type="Proteomes" id="UP001353858">
    <property type="component" value="Unassembled WGS sequence"/>
</dbReference>
<comment type="caution">
    <text evidence="9">The sequence shown here is derived from an EMBL/GenBank/DDBJ whole genome shotgun (WGS) entry which is preliminary data.</text>
</comment>
<dbReference type="GO" id="GO:0003755">
    <property type="term" value="F:peptidyl-prolyl cis-trans isomerase activity"/>
    <property type="evidence" value="ECO:0007669"/>
    <property type="project" value="InterPro"/>
</dbReference>
<feature type="region of interest" description="Disordered" evidence="7">
    <location>
        <begin position="309"/>
        <end position="341"/>
    </location>
</feature>
<feature type="region of interest" description="Disordered" evidence="7">
    <location>
        <begin position="223"/>
        <end position="263"/>
    </location>
</feature>
<dbReference type="PRINTS" id="PR00153">
    <property type="entry name" value="CSAPPISMRASE"/>
</dbReference>
<keyword evidence="10" id="KW-1185">Reference proteome</keyword>
<dbReference type="InterPro" id="IPR029000">
    <property type="entry name" value="Cyclophilin-like_dom_sf"/>
</dbReference>
<feature type="domain" description="PPIase cyclophilin-type" evidence="8">
    <location>
        <begin position="19"/>
        <end position="165"/>
    </location>
</feature>